<protein>
    <recommendedName>
        <fullName evidence="1">SHOCT-like domain-containing protein</fullName>
    </recommendedName>
</protein>
<evidence type="ECO:0000313" key="3">
    <source>
        <dbReference type="Proteomes" id="UP000521313"/>
    </source>
</evidence>
<evidence type="ECO:0000259" key="1">
    <source>
        <dbReference type="Pfam" id="PF20612"/>
    </source>
</evidence>
<dbReference type="RefSeq" id="WP_021773869.1">
    <property type="nucleotide sequence ID" value="NZ_JACHHD010000001.1"/>
</dbReference>
<dbReference type="InterPro" id="IPR046749">
    <property type="entry name" value="SHOCT_2"/>
</dbReference>
<feature type="domain" description="SHOCT-like" evidence="1">
    <location>
        <begin position="3"/>
        <end position="43"/>
    </location>
</feature>
<dbReference type="EMBL" id="JACHHD010000001">
    <property type="protein sequence ID" value="MBB5184041.1"/>
    <property type="molecule type" value="Genomic_DNA"/>
</dbReference>
<sequence length="58" mass="6935">MEKNEKLLRYSMQLAYLHTLLSAKLITESEYSRIKKKLQKDYKVPSDILADFESRDVR</sequence>
<dbReference type="Proteomes" id="UP000521313">
    <property type="component" value="Unassembled WGS sequence"/>
</dbReference>
<dbReference type="AlphaFoldDB" id="A0A7W8CYS1"/>
<dbReference type="Pfam" id="PF20612">
    <property type="entry name" value="SHOCT_2"/>
    <property type="match status" value="1"/>
</dbReference>
<evidence type="ECO:0000313" key="2">
    <source>
        <dbReference type="EMBL" id="MBB5184041.1"/>
    </source>
</evidence>
<comment type="caution">
    <text evidence="2">The sequence shown here is derived from an EMBL/GenBank/DDBJ whole genome shotgun (WGS) entry which is preliminary data.</text>
</comment>
<accession>A0A7W8CYS1</accession>
<organism evidence="2 3">
    <name type="scientific">Faecalicoccus acidiformans</name>
    <dbReference type="NCBI Taxonomy" id="915173"/>
    <lineage>
        <taxon>Bacteria</taxon>
        <taxon>Bacillati</taxon>
        <taxon>Bacillota</taxon>
        <taxon>Erysipelotrichia</taxon>
        <taxon>Erysipelotrichales</taxon>
        <taxon>Erysipelotrichaceae</taxon>
        <taxon>Faecalicoccus</taxon>
    </lineage>
</organism>
<gene>
    <name evidence="2" type="ORF">HNQ43_000074</name>
</gene>
<reference evidence="2 3" key="1">
    <citation type="submission" date="2020-08" db="EMBL/GenBank/DDBJ databases">
        <title>Genomic Encyclopedia of Type Strains, Phase IV (KMG-IV): sequencing the most valuable type-strain genomes for metagenomic binning, comparative biology and taxonomic classification.</title>
        <authorList>
            <person name="Goeker M."/>
        </authorList>
    </citation>
    <scope>NUCLEOTIDE SEQUENCE [LARGE SCALE GENOMIC DNA]</scope>
    <source>
        <strain evidence="2 3">DSM 26963</strain>
    </source>
</reference>
<proteinExistence type="predicted"/>
<name>A0A7W8CYS1_9FIRM</name>